<evidence type="ECO:0000313" key="7">
    <source>
        <dbReference type="Proteomes" id="UP000654279"/>
    </source>
</evidence>
<comment type="caution">
    <text evidence="6">The sequence shown here is derived from an EMBL/GenBank/DDBJ whole genome shotgun (WGS) entry which is preliminary data.</text>
</comment>
<evidence type="ECO:0000256" key="1">
    <source>
        <dbReference type="ARBA" id="ARBA00022801"/>
    </source>
</evidence>
<dbReference type="Pfam" id="PF00704">
    <property type="entry name" value="Glyco_hydro_18"/>
    <property type="match status" value="1"/>
</dbReference>
<accession>A0A926CZD4</accession>
<evidence type="ECO:0000313" key="6">
    <source>
        <dbReference type="EMBL" id="MBC8528714.1"/>
    </source>
</evidence>
<evidence type="ECO:0000256" key="3">
    <source>
        <dbReference type="RuleBase" id="RU000489"/>
    </source>
</evidence>
<evidence type="ECO:0000259" key="5">
    <source>
        <dbReference type="PROSITE" id="PS51910"/>
    </source>
</evidence>
<evidence type="ECO:0000256" key="4">
    <source>
        <dbReference type="RuleBase" id="RU004453"/>
    </source>
</evidence>
<evidence type="ECO:0000256" key="2">
    <source>
        <dbReference type="ARBA" id="ARBA00023295"/>
    </source>
</evidence>
<feature type="domain" description="GH18" evidence="5">
    <location>
        <begin position="1"/>
        <end position="370"/>
    </location>
</feature>
<keyword evidence="7" id="KW-1185">Reference proteome</keyword>
<name>A0A926CZD4_9FIRM</name>
<dbReference type="SMART" id="SM00636">
    <property type="entry name" value="Glyco_18"/>
    <property type="match status" value="1"/>
</dbReference>
<dbReference type="InterPro" id="IPR001223">
    <property type="entry name" value="Glyco_hydro18_cat"/>
</dbReference>
<dbReference type="InterPro" id="IPR001579">
    <property type="entry name" value="Glyco_hydro_18_chit_AS"/>
</dbReference>
<keyword evidence="1 3" id="KW-0378">Hydrolase</keyword>
<dbReference type="PROSITE" id="PS51910">
    <property type="entry name" value="GH18_2"/>
    <property type="match status" value="1"/>
</dbReference>
<dbReference type="RefSeq" id="WP_249284675.1">
    <property type="nucleotide sequence ID" value="NZ_JACRSO010000001.1"/>
</dbReference>
<sequence>MARQIPEWLRKAPKTSPAGWLENISAQSPEPLTIAWAYRPHTYTGRPEGLDVLAPTWFYVEGTAEKPELKTIAQLGESCDFAQFVSQAHADGLKIWGTAVSMTPELSAALVHSQEHTAAFAAQLAQYVTDYQLDGVNFDFENMDPDDKLLYSDFIAQCRAALPEGTVLSVCTNIRMRNPDPNNFWQCYDHETLAQHADYLCVMAYDQNGSFSQEDGPVASLEWVDASLQTLLEVVPSDKVLLGVPFYGRDYTYTQQGGEYLPAWKTDSKMTVPVYDRHIQRLLEEGSYQDLRGNTVTVSQWNAQGTWMEPEAARYYEFVDTDNNLHKMWFDDGQALSLKSKLARRYHLAGSAVWEYAYASDSLWQGLAQGYTLYTPGGAQVAALQDLLDQAQQLQWFSAQGNWMGTSADAPAALRQALNTAGYNAQKDEMTPGEYLLLTAGDGTEYRIDFADDVLWPDAALGEKLGLADGQIELVPGSLRAQVAPLFAK</sequence>
<dbReference type="GO" id="GO:0005975">
    <property type="term" value="P:carbohydrate metabolic process"/>
    <property type="evidence" value="ECO:0007669"/>
    <property type="project" value="InterPro"/>
</dbReference>
<gene>
    <name evidence="6" type="ORF">H8699_04580</name>
</gene>
<dbReference type="Gene3D" id="3.10.50.10">
    <property type="match status" value="1"/>
</dbReference>
<dbReference type="InterPro" id="IPR029070">
    <property type="entry name" value="Chitinase_insertion_sf"/>
</dbReference>
<keyword evidence="2 3" id="KW-0326">Glycosidase</keyword>
<protein>
    <recommendedName>
        <fullName evidence="5">GH18 domain-containing protein</fullName>
    </recommendedName>
</protein>
<reference evidence="6" key="1">
    <citation type="submission" date="2020-08" db="EMBL/GenBank/DDBJ databases">
        <title>Genome public.</title>
        <authorList>
            <person name="Liu C."/>
            <person name="Sun Q."/>
        </authorList>
    </citation>
    <scope>NUCLEOTIDE SEQUENCE</scope>
    <source>
        <strain evidence="6">NSJ-44</strain>
    </source>
</reference>
<dbReference type="EMBL" id="JACRSO010000001">
    <property type="protein sequence ID" value="MBC8528714.1"/>
    <property type="molecule type" value="Genomic_DNA"/>
</dbReference>
<dbReference type="GO" id="GO:0004553">
    <property type="term" value="F:hydrolase activity, hydrolyzing O-glycosyl compounds"/>
    <property type="evidence" value="ECO:0007669"/>
    <property type="project" value="InterPro"/>
</dbReference>
<proteinExistence type="inferred from homology"/>
<dbReference type="AlphaFoldDB" id="A0A926CZD4"/>
<dbReference type="GO" id="GO:0008061">
    <property type="term" value="F:chitin binding"/>
    <property type="evidence" value="ECO:0007669"/>
    <property type="project" value="InterPro"/>
</dbReference>
<dbReference type="SUPFAM" id="SSF51445">
    <property type="entry name" value="(Trans)glycosidases"/>
    <property type="match status" value="1"/>
</dbReference>
<comment type="similarity">
    <text evidence="4">Belongs to the glycosyl hydrolase 18 family.</text>
</comment>
<dbReference type="InterPro" id="IPR011583">
    <property type="entry name" value="Chitinase_II/V-like_cat"/>
</dbReference>
<dbReference type="PROSITE" id="PS01095">
    <property type="entry name" value="GH18_1"/>
    <property type="match status" value="1"/>
</dbReference>
<dbReference type="PANTHER" id="PTHR46066:SF2">
    <property type="entry name" value="CHITINASE DOMAIN-CONTAINING PROTEIN 1"/>
    <property type="match status" value="1"/>
</dbReference>
<organism evidence="6 7">
    <name type="scientific">Luoshenia tenuis</name>
    <dbReference type="NCBI Taxonomy" id="2763654"/>
    <lineage>
        <taxon>Bacteria</taxon>
        <taxon>Bacillati</taxon>
        <taxon>Bacillota</taxon>
        <taxon>Clostridia</taxon>
        <taxon>Christensenellales</taxon>
        <taxon>Christensenellaceae</taxon>
        <taxon>Luoshenia</taxon>
    </lineage>
</organism>
<dbReference type="Proteomes" id="UP000654279">
    <property type="component" value="Unassembled WGS sequence"/>
</dbReference>
<dbReference type="Gene3D" id="3.20.20.80">
    <property type="entry name" value="Glycosidases"/>
    <property type="match status" value="1"/>
</dbReference>
<dbReference type="PANTHER" id="PTHR46066">
    <property type="entry name" value="CHITINASE DOMAIN-CONTAINING PROTEIN 1 FAMILY MEMBER"/>
    <property type="match status" value="1"/>
</dbReference>
<dbReference type="InterPro" id="IPR017853">
    <property type="entry name" value="GH"/>
</dbReference>